<dbReference type="InterPro" id="IPR020003">
    <property type="entry name" value="ATPase_a/bsu_AS"/>
</dbReference>
<evidence type="ECO:0000256" key="10">
    <source>
        <dbReference type="ARBA" id="ARBA00023065"/>
    </source>
</evidence>
<gene>
    <name evidence="19" type="ORF">Ccrd_015859</name>
</gene>
<dbReference type="SUPFAM" id="SSF52540">
    <property type="entry name" value="P-loop containing nucleoside triphosphate hydrolases"/>
    <property type="match status" value="1"/>
</dbReference>
<dbReference type="Gene3D" id="3.40.50.300">
    <property type="entry name" value="P-loop containing nucleotide triphosphate hydrolases"/>
    <property type="match status" value="1"/>
</dbReference>
<keyword evidence="10" id="KW-0406">Ion transport</keyword>
<name>A0A103YB36_CYNCS</name>
<dbReference type="SUPFAM" id="SSF81383">
    <property type="entry name" value="F-box domain"/>
    <property type="match status" value="1"/>
</dbReference>
<dbReference type="NCBIfam" id="NF003220">
    <property type="entry name" value="PRK04192.1"/>
    <property type="match status" value="1"/>
</dbReference>
<dbReference type="InterPro" id="IPR023366">
    <property type="entry name" value="ATP_synth_asu-like_sf"/>
</dbReference>
<evidence type="ECO:0000256" key="13">
    <source>
        <dbReference type="ARBA" id="ARBA00048383"/>
    </source>
</evidence>
<organism evidence="19 20">
    <name type="scientific">Cynara cardunculus var. scolymus</name>
    <name type="common">Globe artichoke</name>
    <name type="synonym">Cynara scolymus</name>
    <dbReference type="NCBI Taxonomy" id="59895"/>
    <lineage>
        <taxon>Eukaryota</taxon>
        <taxon>Viridiplantae</taxon>
        <taxon>Streptophyta</taxon>
        <taxon>Embryophyta</taxon>
        <taxon>Tracheophyta</taxon>
        <taxon>Spermatophyta</taxon>
        <taxon>Magnoliopsida</taxon>
        <taxon>eudicotyledons</taxon>
        <taxon>Gunneridae</taxon>
        <taxon>Pentapetalae</taxon>
        <taxon>asterids</taxon>
        <taxon>campanulids</taxon>
        <taxon>Asterales</taxon>
        <taxon>Asteraceae</taxon>
        <taxon>Carduoideae</taxon>
        <taxon>Cardueae</taxon>
        <taxon>Carduinae</taxon>
        <taxon>Cynara</taxon>
    </lineage>
</organism>
<dbReference type="Gene3D" id="2.40.50.100">
    <property type="match status" value="1"/>
</dbReference>
<dbReference type="Pfam" id="PF22919">
    <property type="entry name" value="ATP-synt_VA_C"/>
    <property type="match status" value="1"/>
</dbReference>
<dbReference type="GO" id="GO:0046961">
    <property type="term" value="F:proton-transporting ATPase activity, rotational mechanism"/>
    <property type="evidence" value="ECO:0007669"/>
    <property type="project" value="InterPro"/>
</dbReference>
<keyword evidence="7" id="KW-0375">Hydrogen ion transport</keyword>
<evidence type="ECO:0000256" key="1">
    <source>
        <dbReference type="ARBA" id="ARBA00003685"/>
    </source>
</evidence>
<dbReference type="FunFam" id="1.10.1140.10:FF:000002">
    <property type="entry name" value="V-type proton ATPase catalytic subunit A"/>
    <property type="match status" value="1"/>
</dbReference>
<feature type="domain" description="ATPase F1/V1/A1 complex alpha/beta subunit N-terminal" evidence="15">
    <location>
        <begin position="25"/>
        <end position="85"/>
    </location>
</feature>
<comment type="function">
    <text evidence="1">Catalytic subunit of the peripheral V1 complex of vacuolar ATPase. V-ATPase vacuolar ATPase is responsible for acidifying a variety of intracellular compartments in eukaryotic cells.</text>
</comment>
<evidence type="ECO:0000256" key="5">
    <source>
        <dbReference type="ARBA" id="ARBA00022448"/>
    </source>
</evidence>
<dbReference type="FunFam" id="2.40.50.100:FF:000008">
    <property type="entry name" value="V-type proton ATPase catalytic subunit A"/>
    <property type="match status" value="1"/>
</dbReference>
<evidence type="ECO:0000256" key="7">
    <source>
        <dbReference type="ARBA" id="ARBA00022781"/>
    </source>
</evidence>
<dbReference type="PANTHER" id="PTHR43607">
    <property type="entry name" value="V-TYPE PROTON ATPASE CATALYTIC SUBUNIT A"/>
    <property type="match status" value="1"/>
</dbReference>
<keyword evidence="6" id="KW-0547">Nucleotide-binding</keyword>
<dbReference type="CDD" id="cd01134">
    <property type="entry name" value="V_A-ATPase_A"/>
    <property type="match status" value="1"/>
</dbReference>
<dbReference type="GO" id="GO:0033180">
    <property type="term" value="C:proton-transporting V-type ATPase, V1 domain"/>
    <property type="evidence" value="ECO:0007669"/>
    <property type="project" value="InterPro"/>
</dbReference>
<dbReference type="InterPro" id="IPR001810">
    <property type="entry name" value="F-box_dom"/>
</dbReference>
<evidence type="ECO:0000313" key="20">
    <source>
        <dbReference type="Proteomes" id="UP000243975"/>
    </source>
</evidence>
<dbReference type="HAMAP" id="MF_00309">
    <property type="entry name" value="ATP_synth_A_arch"/>
    <property type="match status" value="1"/>
</dbReference>
<dbReference type="CDD" id="cd18111">
    <property type="entry name" value="ATP-synt_V_A-type_alpha_C"/>
    <property type="match status" value="1"/>
</dbReference>
<evidence type="ECO:0000259" key="15">
    <source>
        <dbReference type="Pfam" id="PF02874"/>
    </source>
</evidence>
<dbReference type="GO" id="GO:0016887">
    <property type="term" value="F:ATP hydrolysis activity"/>
    <property type="evidence" value="ECO:0007669"/>
    <property type="project" value="InterPro"/>
</dbReference>
<dbReference type="AlphaFoldDB" id="A0A103YB36"/>
<feature type="domain" description="ATPsynthase alpha/beta subunit barrel-sandwich" evidence="17">
    <location>
        <begin position="127"/>
        <end position="214"/>
    </location>
</feature>
<feature type="domain" description="ATP synthase A/B type C-terminal" evidence="18">
    <location>
        <begin position="466"/>
        <end position="561"/>
    </location>
</feature>
<evidence type="ECO:0000256" key="3">
    <source>
        <dbReference type="ARBA" id="ARBA00012473"/>
    </source>
</evidence>
<keyword evidence="20" id="KW-1185">Reference proteome</keyword>
<evidence type="ECO:0000256" key="4">
    <source>
        <dbReference type="ARBA" id="ARBA00018860"/>
    </source>
</evidence>
<dbReference type="SUPFAM" id="SSF47917">
    <property type="entry name" value="C-terminal domain of alpha and beta subunits of F1 ATP synthase"/>
    <property type="match status" value="1"/>
</dbReference>
<evidence type="ECO:0000259" key="17">
    <source>
        <dbReference type="Pfam" id="PF16886"/>
    </source>
</evidence>
<evidence type="ECO:0000259" key="14">
    <source>
        <dbReference type="Pfam" id="PF00006"/>
    </source>
</evidence>
<dbReference type="EC" id="7.1.2.2" evidence="3"/>
<dbReference type="STRING" id="59895.A0A103YB36"/>
<dbReference type="EMBL" id="LEKV01001861">
    <property type="protein sequence ID" value="KVI05834.1"/>
    <property type="molecule type" value="Genomic_DNA"/>
</dbReference>
<dbReference type="InterPro" id="IPR036047">
    <property type="entry name" value="F-box-like_dom_sf"/>
</dbReference>
<dbReference type="Pfam" id="PF12937">
    <property type="entry name" value="F-box-like"/>
    <property type="match status" value="1"/>
</dbReference>
<feature type="domain" description="ATPase F1/V1/A1 complex alpha/beta subunit nucleotide-binding" evidence="14">
    <location>
        <begin position="232"/>
        <end position="458"/>
    </location>
</feature>
<dbReference type="InterPro" id="IPR024034">
    <property type="entry name" value="ATPase_F1/V1_b/a_C"/>
</dbReference>
<dbReference type="InterPro" id="IPR022878">
    <property type="entry name" value="V-ATPase_asu"/>
</dbReference>
<dbReference type="OMA" id="YDMAHRA"/>
<keyword evidence="5" id="KW-0813">Transport</keyword>
<sequence>MPSAYGARLTTFEDSEKESECGYVRKVSGPVVIADGMAGAAMYELVRVGHDNLIGEIIRLEGDSATIQVYEETAGLMVNDPVLRTHKPLSVELGPGILGNIFDGIQRPLKTIAKRSGDVYIPRGVSVPALDKDILWEFQPKKKGEGDLITGGDLYATVFENSLVEHHIALPPDAMGKITYIAPPGQYSLKDTVLELEFQGVKKKFTMLQTWPVRTPRPVASKLAADTPLLTGQRVLDALFPSVLGGTCAIPGAFGCGKTVISQALSKYSNSDTVVYVGCGERGNEMAEVLMDFPQLTMTLPDGREESVMKRTTLVANTSNMPVAAREASIYTGITIAEYFRDMGYNVSMMADSTSRWAEALREISGRLAEMPADSGYPAYLAARLASFYERAGKVKCLGGPERNGSVTIVGAVSPPGGDFSDPVTSATLSIVQVFWGLDKKLAQRKHFPSVNWLISYSKYSTALESFYEKFDSDFIDIRTKAREVLQREDDLNEIVQLVGKDALAETDKITLETAKLLREDYLAQNAFTPYDKFCPFYKSVWMMRNIIHFYNLANQAVERGAGMDGQKITYTLIKHRLGDLFYRLVSQKFEDPAEGEDVLIGKFKKLNEDLSAGFRNLEDETRSMVDNNIIVSFPNLELDDPFGKLPDHLLIEIFIRVPVVEWGLVSCVSRQWADLFQQECLWHAALIRKFPLAAQAKRWPGPIPRGLSKRRFAALYISKHLFSLDGEMDEIVGHTYLYLKDQLEITNMPASSGILHGTIIDQFIACGMPKEKAHDLASEIWLTVIENLEESEETFVLLKRLAVEGDAFLPFPYSRSYKVLWKVFDKLLTDLRDCFTRMEEYYDILGCAKHKFQPIPSTWLGY</sequence>
<dbReference type="NCBIfam" id="TIGR01042">
    <property type="entry name" value="V-ATPase_V1_A"/>
    <property type="match status" value="1"/>
</dbReference>
<dbReference type="SUPFAM" id="SSF50615">
    <property type="entry name" value="N-terminal domain of alpha and beta subunits of F1 ATP synthase"/>
    <property type="match status" value="1"/>
</dbReference>
<reference evidence="19 20" key="1">
    <citation type="journal article" date="2016" name="Sci. Rep.">
        <title>The genome sequence of the outbreeding globe artichoke constructed de novo incorporating a phase-aware low-pass sequencing strategy of F1 progeny.</title>
        <authorList>
            <person name="Scaglione D."/>
            <person name="Reyes-Chin-Wo S."/>
            <person name="Acquadro A."/>
            <person name="Froenicke L."/>
            <person name="Portis E."/>
            <person name="Beitel C."/>
            <person name="Tirone M."/>
            <person name="Mauro R."/>
            <person name="Lo Monaco A."/>
            <person name="Mauromicale G."/>
            <person name="Faccioli P."/>
            <person name="Cattivelli L."/>
            <person name="Rieseberg L."/>
            <person name="Michelmore R."/>
            <person name="Lanteri S."/>
        </authorList>
    </citation>
    <scope>NUCLEOTIDE SEQUENCE [LARGE SCALE GENOMIC DNA]</scope>
    <source>
        <strain evidence="19">2C</strain>
    </source>
</reference>
<evidence type="ECO:0000259" key="16">
    <source>
        <dbReference type="Pfam" id="PF12937"/>
    </source>
</evidence>
<comment type="catalytic activity">
    <reaction evidence="13">
        <text>ATP + H2O + 4 H(+)(in) = ADP + phosphate + 5 H(+)(out)</text>
        <dbReference type="Rhea" id="RHEA:57720"/>
        <dbReference type="ChEBI" id="CHEBI:15377"/>
        <dbReference type="ChEBI" id="CHEBI:15378"/>
        <dbReference type="ChEBI" id="CHEBI:30616"/>
        <dbReference type="ChEBI" id="CHEBI:43474"/>
        <dbReference type="ChEBI" id="CHEBI:456216"/>
        <dbReference type="EC" id="7.1.2.2"/>
    </reaction>
</comment>
<evidence type="ECO:0000256" key="9">
    <source>
        <dbReference type="ARBA" id="ARBA00022967"/>
    </source>
</evidence>
<evidence type="ECO:0000256" key="6">
    <source>
        <dbReference type="ARBA" id="ARBA00022741"/>
    </source>
</evidence>
<dbReference type="InterPro" id="IPR004100">
    <property type="entry name" value="ATPase_F1/V1/A1_a/bsu_N"/>
</dbReference>
<dbReference type="InterPro" id="IPR027417">
    <property type="entry name" value="P-loop_NTPase"/>
</dbReference>
<dbReference type="InterPro" id="IPR005725">
    <property type="entry name" value="ATPase_V1-cplx_asu"/>
</dbReference>
<accession>A0A103YB36</accession>
<comment type="similarity">
    <text evidence="2">Belongs to the ATPase alpha/beta chains family.</text>
</comment>
<dbReference type="FunFam" id="3.40.50.300:FF:000052">
    <property type="entry name" value="V-type proton ATPase catalytic subunit A"/>
    <property type="match status" value="1"/>
</dbReference>
<dbReference type="Gene3D" id="2.40.30.20">
    <property type="match status" value="1"/>
</dbReference>
<evidence type="ECO:0000256" key="12">
    <source>
        <dbReference type="ARBA" id="ARBA00032088"/>
    </source>
</evidence>
<dbReference type="GO" id="GO:0046034">
    <property type="term" value="P:ATP metabolic process"/>
    <property type="evidence" value="ECO:0007669"/>
    <property type="project" value="InterPro"/>
</dbReference>
<evidence type="ECO:0000256" key="8">
    <source>
        <dbReference type="ARBA" id="ARBA00022840"/>
    </source>
</evidence>
<keyword evidence="8" id="KW-0067">ATP-binding</keyword>
<evidence type="ECO:0000256" key="11">
    <source>
        <dbReference type="ARBA" id="ARBA00030856"/>
    </source>
</evidence>
<dbReference type="InterPro" id="IPR031686">
    <property type="entry name" value="ATP-synth_a_Xtn"/>
</dbReference>
<dbReference type="Gene3D" id="1.20.1280.50">
    <property type="match status" value="1"/>
</dbReference>
<dbReference type="Pfam" id="PF00006">
    <property type="entry name" value="ATP-synt_ab"/>
    <property type="match status" value="1"/>
</dbReference>
<dbReference type="Pfam" id="PF02874">
    <property type="entry name" value="ATP-synt_ab_N"/>
    <property type="match status" value="1"/>
</dbReference>
<keyword evidence="9" id="KW-1278">Translocase</keyword>
<dbReference type="InterPro" id="IPR000194">
    <property type="entry name" value="ATPase_F1/V1/A1_a/bsu_nucl-bd"/>
</dbReference>
<evidence type="ECO:0000259" key="18">
    <source>
        <dbReference type="Pfam" id="PF22919"/>
    </source>
</evidence>
<dbReference type="PANTHER" id="PTHR43607:SF1">
    <property type="entry name" value="H(+)-TRANSPORTING TWO-SECTOR ATPASE"/>
    <property type="match status" value="1"/>
</dbReference>
<dbReference type="PROSITE" id="PS00152">
    <property type="entry name" value="ATPASE_ALPHA_BETA"/>
    <property type="match status" value="1"/>
</dbReference>
<protein>
    <recommendedName>
        <fullName evidence="4">V-type proton ATPase catalytic subunit A</fullName>
        <ecNumber evidence="3">7.1.2.2</ecNumber>
    </recommendedName>
    <alternativeName>
        <fullName evidence="12">V-ATPase 69 kDa subunit</fullName>
    </alternativeName>
    <alternativeName>
        <fullName evidence="11">Vacuolar proton pump subunit alpha</fullName>
    </alternativeName>
</protein>
<dbReference type="Gene3D" id="1.10.1140.10">
    <property type="entry name" value="Bovine Mitochondrial F1-atpase, Atp Synthase Beta Chain, Chain D, domain 3"/>
    <property type="match status" value="1"/>
</dbReference>
<dbReference type="InterPro" id="IPR055190">
    <property type="entry name" value="ATP-synt_VA_C"/>
</dbReference>
<feature type="domain" description="F-box" evidence="16">
    <location>
        <begin position="644"/>
        <end position="685"/>
    </location>
</feature>
<evidence type="ECO:0000256" key="2">
    <source>
        <dbReference type="ARBA" id="ARBA00008936"/>
    </source>
</evidence>
<dbReference type="Gramene" id="KVI05834">
    <property type="protein sequence ID" value="KVI05834"/>
    <property type="gene ID" value="Ccrd_015859"/>
</dbReference>
<proteinExistence type="inferred from homology"/>
<dbReference type="Pfam" id="PF16886">
    <property type="entry name" value="ATP-synt_ab_Xtn"/>
    <property type="match status" value="1"/>
</dbReference>
<comment type="caution">
    <text evidence="19">The sequence shown here is derived from an EMBL/GenBank/DDBJ whole genome shotgun (WGS) entry which is preliminary data.</text>
</comment>
<dbReference type="GO" id="GO:0000325">
    <property type="term" value="C:plant-type vacuole"/>
    <property type="evidence" value="ECO:0007669"/>
    <property type="project" value="TreeGrafter"/>
</dbReference>
<dbReference type="GO" id="GO:0005524">
    <property type="term" value="F:ATP binding"/>
    <property type="evidence" value="ECO:0007669"/>
    <property type="project" value="UniProtKB-KW"/>
</dbReference>
<dbReference type="FunFam" id="2.40.30.20:FF:000002">
    <property type="entry name" value="V-type proton ATPase catalytic subunit A"/>
    <property type="match status" value="1"/>
</dbReference>
<dbReference type="CDD" id="cd18119">
    <property type="entry name" value="ATP-synt_V_A-type_alpha_N"/>
    <property type="match status" value="1"/>
</dbReference>
<dbReference type="Proteomes" id="UP000243975">
    <property type="component" value="Unassembled WGS sequence"/>
</dbReference>
<dbReference type="InterPro" id="IPR036121">
    <property type="entry name" value="ATPase_F1/V1/A1_a/bsu_N_sf"/>
</dbReference>
<evidence type="ECO:0000313" key="19">
    <source>
        <dbReference type="EMBL" id="KVI05834.1"/>
    </source>
</evidence>